<dbReference type="Proteomes" id="UP000276133">
    <property type="component" value="Unassembled WGS sequence"/>
</dbReference>
<name>A0A3M7RD83_BRAPC</name>
<evidence type="ECO:0000313" key="2">
    <source>
        <dbReference type="Proteomes" id="UP000276133"/>
    </source>
</evidence>
<protein>
    <submittedName>
        <fullName evidence="1">Uncharacterized protein</fullName>
    </submittedName>
</protein>
<proteinExistence type="predicted"/>
<dbReference type="AlphaFoldDB" id="A0A3M7RD83"/>
<dbReference type="EMBL" id="REGN01003715">
    <property type="protein sequence ID" value="RNA21198.1"/>
    <property type="molecule type" value="Genomic_DNA"/>
</dbReference>
<accession>A0A3M7RD83</accession>
<gene>
    <name evidence="1" type="ORF">BpHYR1_001265</name>
</gene>
<organism evidence="1 2">
    <name type="scientific">Brachionus plicatilis</name>
    <name type="common">Marine rotifer</name>
    <name type="synonym">Brachionus muelleri</name>
    <dbReference type="NCBI Taxonomy" id="10195"/>
    <lineage>
        <taxon>Eukaryota</taxon>
        <taxon>Metazoa</taxon>
        <taxon>Spiralia</taxon>
        <taxon>Gnathifera</taxon>
        <taxon>Rotifera</taxon>
        <taxon>Eurotatoria</taxon>
        <taxon>Monogononta</taxon>
        <taxon>Pseudotrocha</taxon>
        <taxon>Ploima</taxon>
        <taxon>Brachionidae</taxon>
        <taxon>Brachionus</taxon>
    </lineage>
</organism>
<comment type="caution">
    <text evidence="1">The sequence shown here is derived from an EMBL/GenBank/DDBJ whole genome shotgun (WGS) entry which is preliminary data.</text>
</comment>
<sequence length="82" mass="9539">MKPDSSFNVCGLSLTITSDDYFINVRIKAKNLAKKNNDDHSLMATDKWLDKTVRELDRFVLTEFNTNFMIMKLLLNINQIIL</sequence>
<evidence type="ECO:0000313" key="1">
    <source>
        <dbReference type="EMBL" id="RNA21198.1"/>
    </source>
</evidence>
<reference evidence="1 2" key="1">
    <citation type="journal article" date="2018" name="Sci. Rep.">
        <title>Genomic signatures of local adaptation to the degree of environmental predictability in rotifers.</title>
        <authorList>
            <person name="Franch-Gras L."/>
            <person name="Hahn C."/>
            <person name="Garcia-Roger E.M."/>
            <person name="Carmona M.J."/>
            <person name="Serra M."/>
            <person name="Gomez A."/>
        </authorList>
    </citation>
    <scope>NUCLEOTIDE SEQUENCE [LARGE SCALE GENOMIC DNA]</scope>
    <source>
        <strain evidence="1">HYR1</strain>
    </source>
</reference>
<keyword evidence="2" id="KW-1185">Reference proteome</keyword>